<accession>A0A838BUC5</accession>
<keyword evidence="3" id="KW-0804">Transcription</keyword>
<evidence type="ECO:0000256" key="3">
    <source>
        <dbReference type="ARBA" id="ARBA00023163"/>
    </source>
</evidence>
<dbReference type="InterPro" id="IPR012318">
    <property type="entry name" value="HTH_CRP"/>
</dbReference>
<dbReference type="GO" id="GO:0003677">
    <property type="term" value="F:DNA binding"/>
    <property type="evidence" value="ECO:0007669"/>
    <property type="project" value="UniProtKB-KW"/>
</dbReference>
<feature type="domain" description="HTH crp-type" evidence="5">
    <location>
        <begin position="144"/>
        <end position="210"/>
    </location>
</feature>
<dbReference type="SMART" id="SM00100">
    <property type="entry name" value="cNMP"/>
    <property type="match status" value="1"/>
</dbReference>
<dbReference type="Gene3D" id="1.10.10.10">
    <property type="entry name" value="Winged helix-like DNA-binding domain superfamily/Winged helix DNA-binding domain"/>
    <property type="match status" value="1"/>
</dbReference>
<dbReference type="PROSITE" id="PS51063">
    <property type="entry name" value="HTH_CRP_2"/>
    <property type="match status" value="1"/>
</dbReference>
<dbReference type="CDD" id="cd00038">
    <property type="entry name" value="CAP_ED"/>
    <property type="match status" value="1"/>
</dbReference>
<dbReference type="AlphaFoldDB" id="A0A838BUC5"/>
<dbReference type="FunFam" id="1.10.10.10:FF:000474">
    <property type="entry name" value="Putative transcriptional regulator, Crp/Fnr family"/>
    <property type="match status" value="1"/>
</dbReference>
<dbReference type="InterPro" id="IPR036390">
    <property type="entry name" value="WH_DNA-bd_sf"/>
</dbReference>
<dbReference type="PANTHER" id="PTHR24567">
    <property type="entry name" value="CRP FAMILY TRANSCRIPTIONAL REGULATORY PROTEIN"/>
    <property type="match status" value="1"/>
</dbReference>
<evidence type="ECO:0000256" key="1">
    <source>
        <dbReference type="ARBA" id="ARBA00023015"/>
    </source>
</evidence>
<reference evidence="6 7" key="1">
    <citation type="submission" date="2020-07" db="EMBL/GenBank/DDBJ databases">
        <title>Draft genome and description of Microvirga mediterraneensis Marseille-Q2068 sp. nov.</title>
        <authorList>
            <person name="Boxberger M."/>
        </authorList>
    </citation>
    <scope>NUCLEOTIDE SEQUENCE [LARGE SCALE GENOMIC DNA]</scope>
    <source>
        <strain evidence="6 7">Marseille-Q2068</strain>
    </source>
</reference>
<organism evidence="6 7">
    <name type="scientific">Microvirga mediterraneensis</name>
    <dbReference type="NCBI Taxonomy" id="2754695"/>
    <lineage>
        <taxon>Bacteria</taxon>
        <taxon>Pseudomonadati</taxon>
        <taxon>Pseudomonadota</taxon>
        <taxon>Alphaproteobacteria</taxon>
        <taxon>Hyphomicrobiales</taxon>
        <taxon>Methylobacteriaceae</taxon>
        <taxon>Microvirga</taxon>
    </lineage>
</organism>
<dbReference type="InterPro" id="IPR000595">
    <property type="entry name" value="cNMP-bd_dom"/>
</dbReference>
<dbReference type="InterPro" id="IPR036388">
    <property type="entry name" value="WH-like_DNA-bd_sf"/>
</dbReference>
<dbReference type="RefSeq" id="WP_181054536.1">
    <property type="nucleotide sequence ID" value="NZ_JACDXJ010000002.1"/>
</dbReference>
<dbReference type="Proteomes" id="UP000572984">
    <property type="component" value="Unassembled WGS sequence"/>
</dbReference>
<dbReference type="SMART" id="SM00419">
    <property type="entry name" value="HTH_CRP"/>
    <property type="match status" value="1"/>
</dbReference>
<evidence type="ECO:0000256" key="2">
    <source>
        <dbReference type="ARBA" id="ARBA00023125"/>
    </source>
</evidence>
<dbReference type="Pfam" id="PF13545">
    <property type="entry name" value="HTH_Crp_2"/>
    <property type="match status" value="1"/>
</dbReference>
<feature type="domain" description="Cyclic nucleotide-binding" evidence="4">
    <location>
        <begin position="10"/>
        <end position="123"/>
    </location>
</feature>
<dbReference type="PROSITE" id="PS50042">
    <property type="entry name" value="CNMP_BINDING_3"/>
    <property type="match status" value="1"/>
</dbReference>
<dbReference type="Gene3D" id="2.60.120.10">
    <property type="entry name" value="Jelly Rolls"/>
    <property type="match status" value="1"/>
</dbReference>
<dbReference type="PANTHER" id="PTHR24567:SF74">
    <property type="entry name" value="HTH-TYPE TRANSCRIPTIONAL REGULATOR ARCR"/>
    <property type="match status" value="1"/>
</dbReference>
<dbReference type="GO" id="GO:0005829">
    <property type="term" value="C:cytosol"/>
    <property type="evidence" value="ECO:0007669"/>
    <property type="project" value="TreeGrafter"/>
</dbReference>
<keyword evidence="7" id="KW-1185">Reference proteome</keyword>
<dbReference type="EMBL" id="JACDXJ010000002">
    <property type="protein sequence ID" value="MBA1158948.1"/>
    <property type="molecule type" value="Genomic_DNA"/>
</dbReference>
<evidence type="ECO:0000259" key="4">
    <source>
        <dbReference type="PROSITE" id="PS50042"/>
    </source>
</evidence>
<dbReference type="SUPFAM" id="SSF46785">
    <property type="entry name" value="Winged helix' DNA-binding domain"/>
    <property type="match status" value="1"/>
</dbReference>
<dbReference type="InterPro" id="IPR014710">
    <property type="entry name" value="RmlC-like_jellyroll"/>
</dbReference>
<protein>
    <submittedName>
        <fullName evidence="6">Crp/Fnr family transcriptional regulator</fullName>
    </submittedName>
</protein>
<name>A0A838BUC5_9HYPH</name>
<evidence type="ECO:0000259" key="5">
    <source>
        <dbReference type="PROSITE" id="PS51063"/>
    </source>
</evidence>
<evidence type="ECO:0000313" key="7">
    <source>
        <dbReference type="Proteomes" id="UP000572984"/>
    </source>
</evidence>
<gene>
    <name evidence="6" type="ORF">H0S73_22890</name>
</gene>
<dbReference type="GO" id="GO:0003700">
    <property type="term" value="F:DNA-binding transcription factor activity"/>
    <property type="evidence" value="ECO:0007669"/>
    <property type="project" value="TreeGrafter"/>
</dbReference>
<dbReference type="InterPro" id="IPR050397">
    <property type="entry name" value="Env_Response_Regulators"/>
</dbReference>
<dbReference type="InterPro" id="IPR018490">
    <property type="entry name" value="cNMP-bd_dom_sf"/>
</dbReference>
<comment type="caution">
    <text evidence="6">The sequence shown here is derived from an EMBL/GenBank/DDBJ whole genome shotgun (WGS) entry which is preliminary data.</text>
</comment>
<keyword evidence="2" id="KW-0238">DNA-binding</keyword>
<proteinExistence type="predicted"/>
<dbReference type="SUPFAM" id="SSF51206">
    <property type="entry name" value="cAMP-binding domain-like"/>
    <property type="match status" value="1"/>
</dbReference>
<sequence>MASKKPRNQILAALPQAEWQKLRLGCQSVELVNGQVLIEEGEPFANVYFPESGIISTVSVFETGQVAEMAATGLEGMVSVAAILGGGRAFNRSLVQMPGSALAMDIQTFRRMQRELPVFRKRLRSYARAFLGQTMQSVACNGVHSVEERCARWLLMARDRSDSDVLPLTQEFLAQMLGVSRPAVNLVARTLQSAGLIRYRRGEISILDRQGLEEVACECYGLMRQHYEEYLADEVT</sequence>
<evidence type="ECO:0000313" key="6">
    <source>
        <dbReference type="EMBL" id="MBA1158948.1"/>
    </source>
</evidence>
<keyword evidence="1" id="KW-0805">Transcription regulation</keyword>